<sequence length="127" mass="15207">MATKSLEHISFLARSLYRRLWRAGGASVLYSRPAVKYVQQRIREGFEEYRHEVDQRILNDIFERDSEHAFNDQEKVNDTKIESKVESEGEIQKSEEEIRKSEEVYQKFEEEVHQKSEEEIQEGNLFH</sequence>
<feature type="domain" description="Complex 1 LYR protein" evidence="2">
    <location>
        <begin position="14"/>
        <end position="58"/>
    </location>
</feature>
<accession>A0A9N9HBK9</accession>
<gene>
    <name evidence="3" type="ORF">DERYTH_LOCUS10744</name>
</gene>
<evidence type="ECO:0000256" key="1">
    <source>
        <dbReference type="SAM" id="Coils"/>
    </source>
</evidence>
<organism evidence="3 4">
    <name type="scientific">Dentiscutata erythropus</name>
    <dbReference type="NCBI Taxonomy" id="1348616"/>
    <lineage>
        <taxon>Eukaryota</taxon>
        <taxon>Fungi</taxon>
        <taxon>Fungi incertae sedis</taxon>
        <taxon>Mucoromycota</taxon>
        <taxon>Glomeromycotina</taxon>
        <taxon>Glomeromycetes</taxon>
        <taxon>Diversisporales</taxon>
        <taxon>Gigasporaceae</taxon>
        <taxon>Dentiscutata</taxon>
    </lineage>
</organism>
<name>A0A9N9HBK9_9GLOM</name>
<evidence type="ECO:0000313" key="4">
    <source>
        <dbReference type="Proteomes" id="UP000789405"/>
    </source>
</evidence>
<dbReference type="Proteomes" id="UP000789405">
    <property type="component" value="Unassembled WGS sequence"/>
</dbReference>
<dbReference type="Pfam" id="PF05347">
    <property type="entry name" value="Complex1_LYR"/>
    <property type="match status" value="1"/>
</dbReference>
<evidence type="ECO:0000259" key="2">
    <source>
        <dbReference type="Pfam" id="PF05347"/>
    </source>
</evidence>
<comment type="caution">
    <text evidence="3">The sequence shown here is derived from an EMBL/GenBank/DDBJ whole genome shotgun (WGS) entry which is preliminary data.</text>
</comment>
<keyword evidence="4" id="KW-1185">Reference proteome</keyword>
<feature type="coiled-coil region" evidence="1">
    <location>
        <begin position="84"/>
        <end position="118"/>
    </location>
</feature>
<reference evidence="3" key="1">
    <citation type="submission" date="2021-06" db="EMBL/GenBank/DDBJ databases">
        <authorList>
            <person name="Kallberg Y."/>
            <person name="Tangrot J."/>
            <person name="Rosling A."/>
        </authorList>
    </citation>
    <scope>NUCLEOTIDE SEQUENCE</scope>
    <source>
        <strain evidence="3">MA453B</strain>
    </source>
</reference>
<dbReference type="InterPro" id="IPR008011">
    <property type="entry name" value="Complex1_LYR_dom"/>
</dbReference>
<protein>
    <submittedName>
        <fullName evidence="3">11185_t:CDS:1</fullName>
    </submittedName>
</protein>
<dbReference type="OrthoDB" id="190098at2759"/>
<dbReference type="EMBL" id="CAJVPY010006378">
    <property type="protein sequence ID" value="CAG8661586.1"/>
    <property type="molecule type" value="Genomic_DNA"/>
</dbReference>
<keyword evidence="1" id="KW-0175">Coiled coil</keyword>
<evidence type="ECO:0000313" key="3">
    <source>
        <dbReference type="EMBL" id="CAG8661586.1"/>
    </source>
</evidence>
<dbReference type="AlphaFoldDB" id="A0A9N9HBK9"/>
<proteinExistence type="predicted"/>